<dbReference type="AlphaFoldDB" id="A0A4U1F8G0"/>
<protein>
    <submittedName>
        <fullName evidence="3">Uncharacterized protein</fullName>
    </submittedName>
</protein>
<feature type="region of interest" description="Disordered" evidence="2">
    <location>
        <begin position="1"/>
        <end position="184"/>
    </location>
</feature>
<name>A0A4U1F8G0_MONMO</name>
<evidence type="ECO:0000256" key="1">
    <source>
        <dbReference type="ARBA" id="ARBA00005946"/>
    </source>
</evidence>
<proteinExistence type="inferred from homology"/>
<reference evidence="4" key="1">
    <citation type="journal article" date="2019" name="IScience">
        <title>Narwhal Genome Reveals Long-Term Low Genetic Diversity despite Current Large Abundance Size.</title>
        <authorList>
            <person name="Westbury M.V."/>
            <person name="Petersen B."/>
            <person name="Garde E."/>
            <person name="Heide-Jorgensen M.P."/>
            <person name="Lorenzen E.D."/>
        </authorList>
    </citation>
    <scope>NUCLEOTIDE SEQUENCE [LARGE SCALE GENOMIC DNA]</scope>
</reference>
<evidence type="ECO:0000256" key="2">
    <source>
        <dbReference type="SAM" id="MobiDB-lite"/>
    </source>
</evidence>
<evidence type="ECO:0000313" key="4">
    <source>
        <dbReference type="Proteomes" id="UP000308365"/>
    </source>
</evidence>
<dbReference type="Proteomes" id="UP000308365">
    <property type="component" value="Unassembled WGS sequence"/>
</dbReference>
<dbReference type="EMBL" id="RWIC01000303">
    <property type="protein sequence ID" value="TKC45753.1"/>
    <property type="molecule type" value="Genomic_DNA"/>
</dbReference>
<dbReference type="PANTHER" id="PTHR38819">
    <property type="entry name" value="PROLINE-RICH PROTEIN 20A-RELATED"/>
    <property type="match status" value="1"/>
</dbReference>
<evidence type="ECO:0000313" key="3">
    <source>
        <dbReference type="EMBL" id="TKC45753.1"/>
    </source>
</evidence>
<feature type="compositionally biased region" description="Gly residues" evidence="2">
    <location>
        <begin position="87"/>
        <end position="97"/>
    </location>
</feature>
<organism evidence="3 4">
    <name type="scientific">Monodon monoceros</name>
    <name type="common">Narwhal</name>
    <name type="synonym">Ceratodon monodon</name>
    <dbReference type="NCBI Taxonomy" id="40151"/>
    <lineage>
        <taxon>Eukaryota</taxon>
        <taxon>Metazoa</taxon>
        <taxon>Chordata</taxon>
        <taxon>Craniata</taxon>
        <taxon>Vertebrata</taxon>
        <taxon>Euteleostomi</taxon>
        <taxon>Mammalia</taxon>
        <taxon>Eutheria</taxon>
        <taxon>Laurasiatheria</taxon>
        <taxon>Artiodactyla</taxon>
        <taxon>Whippomorpha</taxon>
        <taxon>Cetacea</taxon>
        <taxon>Odontoceti</taxon>
        <taxon>Monodontidae</taxon>
        <taxon>Monodon</taxon>
    </lineage>
</organism>
<feature type="compositionally biased region" description="Basic and acidic residues" evidence="2">
    <location>
        <begin position="137"/>
        <end position="159"/>
    </location>
</feature>
<dbReference type="InterPro" id="IPR031439">
    <property type="entry name" value="PRR20"/>
</dbReference>
<feature type="compositionally biased region" description="Basic and acidic residues" evidence="2">
    <location>
        <begin position="1"/>
        <end position="21"/>
    </location>
</feature>
<feature type="compositionally biased region" description="Low complexity" evidence="2">
    <location>
        <begin position="43"/>
        <end position="55"/>
    </location>
</feature>
<sequence>MAEKRGSRESPRAHGSKDKVTRMHGVVGNYRYGIQGKGGDPCSAGPASSARSGSRTLFLMQEQRPSKRFRSTAPNQGVHPQETGCPGAEGGDPGGAAGPPQPGQPSRPFAYVNPMRREAPAFVDSARLAQRGRGHRRGDSQGAERGRGRDPRLHRDPRLQEGPGRLLGPDLHLELDSGEVPEQPAEPEAREAPFTRAAMAAAAHGHVLRNPGPGSDTLRMRPQGPPNAYGFWGLREAQPSACSYVGFIPSGFALIVLQTPSGTYLYSVAAPYAHHSQPLSL</sequence>
<accession>A0A4U1F8G0</accession>
<gene>
    <name evidence="3" type="ORF">EI555_019720</name>
</gene>
<dbReference type="Pfam" id="PF15708">
    <property type="entry name" value="PRR20"/>
    <property type="match status" value="1"/>
</dbReference>
<comment type="similarity">
    <text evidence="1">Belongs to the PRR20 family.</text>
</comment>
<dbReference type="PANTHER" id="PTHR38819:SF1">
    <property type="entry name" value="PROLINE-RICH PROTEIN 20G"/>
    <property type="match status" value="1"/>
</dbReference>
<comment type="caution">
    <text evidence="3">The sequence shown here is derived from an EMBL/GenBank/DDBJ whole genome shotgun (WGS) entry which is preliminary data.</text>
</comment>